<name>A0A8S5VHA9_9CAUD</name>
<evidence type="ECO:0000313" key="1">
    <source>
        <dbReference type="EMBL" id="DAG06064.1"/>
    </source>
</evidence>
<organism evidence="1">
    <name type="scientific">Myoviridae sp. ctkfK18</name>
    <dbReference type="NCBI Taxonomy" id="2825165"/>
    <lineage>
        <taxon>Viruses</taxon>
        <taxon>Duplodnaviria</taxon>
        <taxon>Heunggongvirae</taxon>
        <taxon>Uroviricota</taxon>
        <taxon>Caudoviricetes</taxon>
    </lineage>
</organism>
<sequence>MNDQNIFEIIEEVAMESGFAKDGITDRALQWIIRNVFRKNRGEDFIRSFIDDKTYKSYQLFNDKKYGYKSPSEIKATSAVFHYDPAVFNMLDKQVAKLINCLSTIYNNFNDNLSNNTKQALIQVAMLSSVYVTSYGEVDKIMRGEEPFNLTLFNEKWMNLLKV</sequence>
<reference evidence="1" key="1">
    <citation type="journal article" date="2021" name="Proc. Natl. Acad. Sci. U.S.A.">
        <title>A Catalog of Tens of Thousands of Viruses from Human Metagenomes Reveals Hidden Associations with Chronic Diseases.</title>
        <authorList>
            <person name="Tisza M.J."/>
            <person name="Buck C.B."/>
        </authorList>
    </citation>
    <scope>NUCLEOTIDE SEQUENCE</scope>
    <source>
        <strain evidence="1">CtkfK18</strain>
    </source>
</reference>
<protein>
    <submittedName>
        <fullName evidence="1">Uncharacterized protein</fullName>
    </submittedName>
</protein>
<proteinExistence type="predicted"/>
<dbReference type="EMBL" id="BK016265">
    <property type="protein sequence ID" value="DAG06064.1"/>
    <property type="molecule type" value="Genomic_DNA"/>
</dbReference>
<accession>A0A8S5VHA9</accession>